<proteinExistence type="predicted"/>
<gene>
    <name evidence="3" type="ORF">BCY91_07620</name>
</gene>
<evidence type="ECO:0000259" key="2">
    <source>
        <dbReference type="PROSITE" id="PS50894"/>
    </source>
</evidence>
<dbReference type="InterPro" id="IPR008207">
    <property type="entry name" value="Sig_transdc_His_kin_Hpt_dom"/>
</dbReference>
<reference evidence="3 4" key="1">
    <citation type="submission" date="2016-07" db="EMBL/GenBank/DDBJ databases">
        <title>Genome of Pelobium manganitolerans.</title>
        <authorList>
            <person name="Wu S."/>
            <person name="Wang G."/>
        </authorList>
    </citation>
    <scope>NUCLEOTIDE SEQUENCE [LARGE SCALE GENOMIC DNA]</scope>
    <source>
        <strain evidence="3 4">YS-25</strain>
    </source>
</reference>
<organism evidence="3 4">
    <name type="scientific">Pelobium manganitolerans</name>
    <dbReference type="NCBI Taxonomy" id="1842495"/>
    <lineage>
        <taxon>Bacteria</taxon>
        <taxon>Pseudomonadati</taxon>
        <taxon>Bacteroidota</taxon>
        <taxon>Sphingobacteriia</taxon>
        <taxon>Sphingobacteriales</taxon>
        <taxon>Sphingobacteriaceae</taxon>
        <taxon>Pelobium</taxon>
    </lineage>
</organism>
<feature type="domain" description="HPt" evidence="2">
    <location>
        <begin position="21"/>
        <end position="121"/>
    </location>
</feature>
<dbReference type="InterPro" id="IPR036641">
    <property type="entry name" value="HPT_dom_sf"/>
</dbReference>
<dbReference type="Proteomes" id="UP000283433">
    <property type="component" value="Unassembled WGS sequence"/>
</dbReference>
<dbReference type="Pfam" id="PF01627">
    <property type="entry name" value="Hpt"/>
    <property type="match status" value="1"/>
</dbReference>
<dbReference type="RefSeq" id="WP_120182345.1">
    <property type="nucleotide sequence ID" value="NZ_MBTA01000026.1"/>
</dbReference>
<dbReference type="GO" id="GO:0000160">
    <property type="term" value="P:phosphorelay signal transduction system"/>
    <property type="evidence" value="ECO:0007669"/>
    <property type="project" value="InterPro"/>
</dbReference>
<dbReference type="Gene3D" id="1.20.120.160">
    <property type="entry name" value="HPT domain"/>
    <property type="match status" value="1"/>
</dbReference>
<name>A0A419S3X8_9SPHI</name>
<evidence type="ECO:0000256" key="1">
    <source>
        <dbReference type="PROSITE-ProRule" id="PRU00110"/>
    </source>
</evidence>
<keyword evidence="3" id="KW-0808">Transferase</keyword>
<dbReference type="SUPFAM" id="SSF47226">
    <property type="entry name" value="Histidine-containing phosphotransfer domain, HPT domain"/>
    <property type="match status" value="1"/>
</dbReference>
<evidence type="ECO:0000313" key="3">
    <source>
        <dbReference type="EMBL" id="RKD14346.1"/>
    </source>
</evidence>
<accession>A0A419S3X8</accession>
<keyword evidence="4" id="KW-1185">Reference proteome</keyword>
<keyword evidence="1" id="KW-0597">Phosphoprotein</keyword>
<comment type="caution">
    <text evidence="3">The sequence shown here is derived from an EMBL/GenBank/DDBJ whole genome shotgun (WGS) entry which is preliminary data.</text>
</comment>
<dbReference type="AlphaFoldDB" id="A0A419S3X8"/>
<dbReference type="GO" id="GO:0004672">
    <property type="term" value="F:protein kinase activity"/>
    <property type="evidence" value="ECO:0007669"/>
    <property type="project" value="UniProtKB-ARBA"/>
</dbReference>
<dbReference type="OrthoDB" id="982275at2"/>
<protein>
    <submittedName>
        <fullName evidence="3">Histidine phosphotransferase</fullName>
    </submittedName>
</protein>
<sequence>MSSEEKKVIDLSYLQEVASDNSDFMVEMIDIFLAQTPEYMSTLEEAVNTQTWAKIAEMAHKIKPTLAFMGALEAKESMASIEARARGQEDYEGIKKDFAVLKEDFRQIFAGLEQKRAELLG</sequence>
<feature type="modified residue" description="Phosphohistidine" evidence="1">
    <location>
        <position position="60"/>
    </location>
</feature>
<dbReference type="PROSITE" id="PS50894">
    <property type="entry name" value="HPT"/>
    <property type="match status" value="1"/>
</dbReference>
<dbReference type="EMBL" id="MBTA01000026">
    <property type="protein sequence ID" value="RKD14346.1"/>
    <property type="molecule type" value="Genomic_DNA"/>
</dbReference>
<evidence type="ECO:0000313" key="4">
    <source>
        <dbReference type="Proteomes" id="UP000283433"/>
    </source>
</evidence>